<name>A0ABU1FU51_9MICC</name>
<gene>
    <name evidence="2" type="ORF">RH857_08575</name>
</gene>
<protein>
    <submittedName>
        <fullName evidence="2">Uncharacterized protein</fullName>
    </submittedName>
</protein>
<accession>A0ABU1FU51</accession>
<evidence type="ECO:0000313" key="2">
    <source>
        <dbReference type="EMBL" id="MDR5712184.1"/>
    </source>
</evidence>
<feature type="transmembrane region" description="Helical" evidence="1">
    <location>
        <begin position="53"/>
        <end position="74"/>
    </location>
</feature>
<dbReference type="RefSeq" id="WP_310537564.1">
    <property type="nucleotide sequence ID" value="NZ_BAAAOC010000006.1"/>
</dbReference>
<dbReference type="Proteomes" id="UP001260872">
    <property type="component" value="Unassembled WGS sequence"/>
</dbReference>
<evidence type="ECO:0000313" key="3">
    <source>
        <dbReference type="Proteomes" id="UP001260872"/>
    </source>
</evidence>
<keyword evidence="3" id="KW-1185">Reference proteome</keyword>
<keyword evidence="1" id="KW-0812">Transmembrane</keyword>
<organism evidence="2 3">
    <name type="scientific">Nesterenkonia flava</name>
    <dbReference type="NCBI Taxonomy" id="469799"/>
    <lineage>
        <taxon>Bacteria</taxon>
        <taxon>Bacillati</taxon>
        <taxon>Actinomycetota</taxon>
        <taxon>Actinomycetes</taxon>
        <taxon>Micrococcales</taxon>
        <taxon>Micrococcaceae</taxon>
        <taxon>Nesterenkonia</taxon>
    </lineage>
</organism>
<proteinExistence type="predicted"/>
<keyword evidence="1" id="KW-0472">Membrane</keyword>
<comment type="caution">
    <text evidence="2">The sequence shown here is derived from an EMBL/GenBank/DDBJ whole genome shotgun (WGS) entry which is preliminary data.</text>
</comment>
<dbReference type="EMBL" id="JAVKGT010000020">
    <property type="protein sequence ID" value="MDR5712184.1"/>
    <property type="molecule type" value="Genomic_DNA"/>
</dbReference>
<evidence type="ECO:0000256" key="1">
    <source>
        <dbReference type="SAM" id="Phobius"/>
    </source>
</evidence>
<reference evidence="3" key="1">
    <citation type="submission" date="2023-07" db="EMBL/GenBank/DDBJ databases">
        <title>Description of three actinobacteria isolated from air of manufacturing shop in a pharmaceutical factory.</title>
        <authorList>
            <person name="Zhang D.-F."/>
        </authorList>
    </citation>
    <scope>NUCLEOTIDE SEQUENCE [LARGE SCALE GENOMIC DNA]</scope>
    <source>
        <strain evidence="3">CCTCC AB 207010</strain>
    </source>
</reference>
<sequence length="96" mass="10629">MSSHEQHRQVTVRSTPKLVPFLVAAVAVAFTAAVVVVYSTAPAQDYSRGSSLGYLTFVFAFPSLAIFATLWLLLEKRSRTKAQRRTIERIERGTAS</sequence>
<keyword evidence="1" id="KW-1133">Transmembrane helix</keyword>
<feature type="transmembrane region" description="Helical" evidence="1">
    <location>
        <begin position="21"/>
        <end position="41"/>
    </location>
</feature>